<comment type="caution">
    <text evidence="1">The sequence shown here is derived from an EMBL/GenBank/DDBJ whole genome shotgun (WGS) entry which is preliminary data.</text>
</comment>
<organism evidence="1 2">
    <name type="scientific">Psilocybe cubensis</name>
    <name type="common">Psychedelic mushroom</name>
    <name type="synonym">Stropharia cubensis</name>
    <dbReference type="NCBI Taxonomy" id="181762"/>
    <lineage>
        <taxon>Eukaryota</taxon>
        <taxon>Fungi</taxon>
        <taxon>Dikarya</taxon>
        <taxon>Basidiomycota</taxon>
        <taxon>Agaricomycotina</taxon>
        <taxon>Agaricomycetes</taxon>
        <taxon>Agaricomycetidae</taxon>
        <taxon>Agaricales</taxon>
        <taxon>Agaricineae</taxon>
        <taxon>Strophariaceae</taxon>
        <taxon>Psilocybe</taxon>
    </lineage>
</organism>
<name>A0ACB8H3S3_PSICU</name>
<evidence type="ECO:0000313" key="1">
    <source>
        <dbReference type="EMBL" id="KAH9481850.1"/>
    </source>
</evidence>
<accession>A0ACB8H3S3</accession>
<protein>
    <submittedName>
        <fullName evidence="1">Uncharacterized protein</fullName>
    </submittedName>
</protein>
<keyword evidence="2" id="KW-1185">Reference proteome</keyword>
<dbReference type="Proteomes" id="UP000664032">
    <property type="component" value="Unassembled WGS sequence"/>
</dbReference>
<dbReference type="EMBL" id="JAFIQS020000005">
    <property type="protein sequence ID" value="KAH9481850.1"/>
    <property type="molecule type" value="Genomic_DNA"/>
</dbReference>
<gene>
    <name evidence="1" type="ORF">JR316_0006380</name>
</gene>
<proteinExistence type="predicted"/>
<reference evidence="1" key="1">
    <citation type="submission" date="2021-10" db="EMBL/GenBank/DDBJ databases">
        <title>Psilocybe cubensis genome.</title>
        <authorList>
            <person name="Mckernan K.J."/>
            <person name="Crawford S."/>
            <person name="Trippe A."/>
            <person name="Kane L.T."/>
            <person name="Mclaughlin S."/>
        </authorList>
    </citation>
    <scope>NUCLEOTIDE SEQUENCE</scope>
    <source>
        <strain evidence="1">MGC-MH-2018</strain>
    </source>
</reference>
<evidence type="ECO:0000313" key="2">
    <source>
        <dbReference type="Proteomes" id="UP000664032"/>
    </source>
</evidence>
<sequence>MSTRQRIPAFLKRLISGQPFDDVSDLIRTIDMCIATIRLVEKTPKLADRKISEFKRLQGFIIANTDKLFTKVKPHEVQTYTEVYNSLLQDYSNKTITNKQVIINTIARLWFGPGKLIVSDSGENSTPIYVADQQSSDQQSSDNEELSTDSGVMSSPVDEAAQDEVGELIDSALASKGTWEDADLIMRKSLELARKFADGRRYRIVTPIPSSAFLDSVFQALGMLHPLPFHTSEVNPHKKAT</sequence>